<evidence type="ECO:0000313" key="2">
    <source>
        <dbReference type="Proteomes" id="UP001433508"/>
    </source>
</evidence>
<proteinExistence type="predicted"/>
<sequence>MNLKRGIERESCDFCYRRKIKCDRASRATQGFVSCSQCALRQVPCHLDDSDDIRIQRRKRTRTPGQALGSKSQPSQRHQVVRREYQTTPGANPVDDKSDTSYNTPCGSQPVDLLSPPPPFSTDFESSFTTPAEEINSSISLQDETTNLLFLDSTLWLSADSVSYLDQIFMRDCELPLEDNRLPLVVDQTQSTSTAGGNADDLSKTTVEGVSQVDHRMNGAQPWLSINLDSDTFEVVLHAYFDFAALCLPILLEDAFWEDYRTGRCSFALLFAIACRAIPFTTFVNKWEVQQQLAYQFREAFFETQNSATNQGSIRLDDLEALALMVNFEYENTQNSSAQAHLGNLFLTHDSLVLMTLRSRIQSYSSQVSSSTTAFARASERRTLLFWHVYGLDAFHSLDHKTISRIQDDDVDLTDILPQHEARSYLDAMLALSVIARKSVQTLCSASARRQGAKVDDIQSLYDQLDHWRSNSCPPHLQRQRAKGSNRVFMSGEKKADKHALLHAAVLWLLELNCYMQIEDCVTQYGIQDRFTIEGEMITYRVGYETLRAVSEIVDISVWAKQVKIQGIKLGQKSLADLAPQMVRNICAGACFWICLRGKATFSGEVLNVIQFGTTPNGEDTRKTTMENYVRAAKLLREAVGTAISHKDTEQVLENIDKPIALLEEGIHTLD</sequence>
<evidence type="ECO:0000313" key="1">
    <source>
        <dbReference type="EMBL" id="KAK9236478.1"/>
    </source>
</evidence>
<dbReference type="EMBL" id="MU971387">
    <property type="protein sequence ID" value="KAK9236478.1"/>
    <property type="molecule type" value="Genomic_DNA"/>
</dbReference>
<dbReference type="Proteomes" id="UP001433508">
    <property type="component" value="Unassembled WGS sequence"/>
</dbReference>
<keyword evidence="2" id="KW-1185">Reference proteome</keyword>
<name>A0ACC3SXW7_LIPKO</name>
<protein>
    <submittedName>
        <fullName evidence="1">Uncharacterized protein</fullName>
    </submittedName>
</protein>
<accession>A0ACC3SXW7</accession>
<reference evidence="2" key="1">
    <citation type="journal article" date="2024" name="Front. Bioeng. Biotechnol.">
        <title>Genome-scale model development and genomic sequencing of the oleaginous clade Lipomyces.</title>
        <authorList>
            <person name="Czajka J.J."/>
            <person name="Han Y."/>
            <person name="Kim J."/>
            <person name="Mondo S.J."/>
            <person name="Hofstad B.A."/>
            <person name="Robles A."/>
            <person name="Haridas S."/>
            <person name="Riley R."/>
            <person name="LaButti K."/>
            <person name="Pangilinan J."/>
            <person name="Andreopoulos W."/>
            <person name="Lipzen A."/>
            <person name="Yan J."/>
            <person name="Wang M."/>
            <person name="Ng V."/>
            <person name="Grigoriev I.V."/>
            <person name="Spatafora J.W."/>
            <person name="Magnuson J.K."/>
            <person name="Baker S.E."/>
            <person name="Pomraning K.R."/>
        </authorList>
    </citation>
    <scope>NUCLEOTIDE SEQUENCE [LARGE SCALE GENOMIC DNA]</scope>
    <source>
        <strain evidence="2">CBS 7786</strain>
    </source>
</reference>
<comment type="caution">
    <text evidence="1">The sequence shown here is derived from an EMBL/GenBank/DDBJ whole genome shotgun (WGS) entry which is preliminary data.</text>
</comment>
<gene>
    <name evidence="1" type="ORF">V1525DRAFT_406956</name>
</gene>
<organism evidence="1 2">
    <name type="scientific">Lipomyces kononenkoae</name>
    <name type="common">Yeast</name>
    <dbReference type="NCBI Taxonomy" id="34357"/>
    <lineage>
        <taxon>Eukaryota</taxon>
        <taxon>Fungi</taxon>
        <taxon>Dikarya</taxon>
        <taxon>Ascomycota</taxon>
        <taxon>Saccharomycotina</taxon>
        <taxon>Lipomycetes</taxon>
        <taxon>Lipomycetales</taxon>
        <taxon>Lipomycetaceae</taxon>
        <taxon>Lipomyces</taxon>
    </lineage>
</organism>